<accession>A0A699XE20</accession>
<gene>
    <name evidence="2" type="ORF">Tci_928085</name>
</gene>
<evidence type="ECO:0000256" key="1">
    <source>
        <dbReference type="SAM" id="MobiDB-lite"/>
    </source>
</evidence>
<feature type="non-terminal residue" evidence="2">
    <location>
        <position position="91"/>
    </location>
</feature>
<comment type="caution">
    <text evidence="2">The sequence shown here is derived from an EMBL/GenBank/DDBJ whole genome shotgun (WGS) entry which is preliminary data.</text>
</comment>
<name>A0A699XE20_TANCI</name>
<feature type="non-terminal residue" evidence="2">
    <location>
        <position position="1"/>
    </location>
</feature>
<feature type="region of interest" description="Disordered" evidence="1">
    <location>
        <begin position="1"/>
        <end position="47"/>
    </location>
</feature>
<proteinExistence type="predicted"/>
<protein>
    <submittedName>
        <fullName evidence="2">Uncharacterized protein</fullName>
    </submittedName>
</protein>
<feature type="compositionally biased region" description="Basic residues" evidence="1">
    <location>
        <begin position="30"/>
        <end position="40"/>
    </location>
</feature>
<dbReference type="EMBL" id="BKCJ011825532">
    <property type="protein sequence ID" value="GFD56116.1"/>
    <property type="molecule type" value="Genomic_DNA"/>
</dbReference>
<organism evidence="2">
    <name type="scientific">Tanacetum cinerariifolium</name>
    <name type="common">Dalmatian daisy</name>
    <name type="synonym">Chrysanthemum cinerariifolium</name>
    <dbReference type="NCBI Taxonomy" id="118510"/>
    <lineage>
        <taxon>Eukaryota</taxon>
        <taxon>Viridiplantae</taxon>
        <taxon>Streptophyta</taxon>
        <taxon>Embryophyta</taxon>
        <taxon>Tracheophyta</taxon>
        <taxon>Spermatophyta</taxon>
        <taxon>Magnoliopsida</taxon>
        <taxon>eudicotyledons</taxon>
        <taxon>Gunneridae</taxon>
        <taxon>Pentapetalae</taxon>
        <taxon>asterids</taxon>
        <taxon>campanulids</taxon>
        <taxon>Asterales</taxon>
        <taxon>Asteraceae</taxon>
        <taxon>Asteroideae</taxon>
        <taxon>Anthemideae</taxon>
        <taxon>Anthemidinae</taxon>
        <taxon>Tanacetum</taxon>
    </lineage>
</organism>
<reference evidence="2" key="1">
    <citation type="journal article" date="2019" name="Sci. Rep.">
        <title>Draft genome of Tanacetum cinerariifolium, the natural source of mosquito coil.</title>
        <authorList>
            <person name="Yamashiro T."/>
            <person name="Shiraishi A."/>
            <person name="Satake H."/>
            <person name="Nakayama K."/>
        </authorList>
    </citation>
    <scope>NUCLEOTIDE SEQUENCE</scope>
</reference>
<feature type="compositionally biased region" description="Low complexity" evidence="1">
    <location>
        <begin position="1"/>
        <end position="10"/>
    </location>
</feature>
<evidence type="ECO:0000313" key="2">
    <source>
        <dbReference type="EMBL" id="GFD56116.1"/>
    </source>
</evidence>
<dbReference type="AlphaFoldDB" id="A0A699XE20"/>
<sequence>ENSAGRYPRGAARRPPPFSAGPALPAASHSLRRNHHRSCRAARAAGRVPTATARCATARLADAPARWRRGGPAAAARVSRLEDYRALDVFG</sequence>